<dbReference type="AlphaFoldDB" id="A0A7W8HZ16"/>
<evidence type="ECO:0000313" key="1">
    <source>
        <dbReference type="EMBL" id="MBB5292521.1"/>
    </source>
</evidence>
<sequence>MTGKQPTRSERTARRDADLAALQTHWNEVALPRLKAAVRAEVERRGLTSFMNRTRWQALRDAVVAELPFRPAFQIQNVLGPRETPWRVDGVDWQGTWIDEDLEPLFGIEWIRVVPRYRTRPGALVEGPVEDCTDAFRDLLGGLNIPFREDEAQTFWIYGYAPADPATLTSPPEGAT</sequence>
<dbReference type="EMBL" id="JACHFZ010000004">
    <property type="protein sequence ID" value="MBB5292521.1"/>
    <property type="molecule type" value="Genomic_DNA"/>
</dbReference>
<gene>
    <name evidence="1" type="ORF">HNQ67_002045</name>
</gene>
<reference evidence="1 2" key="1">
    <citation type="submission" date="2020-08" db="EMBL/GenBank/DDBJ databases">
        <title>Genomic Encyclopedia of Type Strains, Phase IV (KMG-IV): sequencing the most valuable type-strain genomes for metagenomic binning, comparative biology and taxonomic classification.</title>
        <authorList>
            <person name="Goeker M."/>
        </authorList>
    </citation>
    <scope>NUCLEOTIDE SEQUENCE [LARGE SCALE GENOMIC DNA]</scope>
    <source>
        <strain evidence="1 2">DSM 25335</strain>
    </source>
</reference>
<evidence type="ECO:0000313" key="2">
    <source>
        <dbReference type="Proteomes" id="UP000566663"/>
    </source>
</evidence>
<dbReference type="Pfam" id="PF20383">
    <property type="entry name" value="DUF6678"/>
    <property type="match status" value="1"/>
</dbReference>
<dbReference type="RefSeq" id="WP_183255018.1">
    <property type="nucleotide sequence ID" value="NZ_BAAAFF010000001.1"/>
</dbReference>
<dbReference type="Proteomes" id="UP000566663">
    <property type="component" value="Unassembled WGS sequence"/>
</dbReference>
<protein>
    <submittedName>
        <fullName evidence="1">Uncharacterized protein</fullName>
    </submittedName>
</protein>
<organism evidence="1 2">
    <name type="scientific">Brevundimonas basaltis</name>
    <dbReference type="NCBI Taxonomy" id="472166"/>
    <lineage>
        <taxon>Bacteria</taxon>
        <taxon>Pseudomonadati</taxon>
        <taxon>Pseudomonadota</taxon>
        <taxon>Alphaproteobacteria</taxon>
        <taxon>Caulobacterales</taxon>
        <taxon>Caulobacteraceae</taxon>
        <taxon>Brevundimonas</taxon>
    </lineage>
</organism>
<comment type="caution">
    <text evidence="1">The sequence shown here is derived from an EMBL/GenBank/DDBJ whole genome shotgun (WGS) entry which is preliminary data.</text>
</comment>
<keyword evidence="2" id="KW-1185">Reference proteome</keyword>
<proteinExistence type="predicted"/>
<dbReference type="InterPro" id="IPR046500">
    <property type="entry name" value="DUF6678"/>
</dbReference>
<name>A0A7W8HZ16_9CAUL</name>
<accession>A0A7W8HZ16</accession>